<sequence>MKNYISFLSRSKTGETKIGKSSTNYGLIAGIAVFALVFIFFSIKATGFLSKINLVHNLVMPAAISAVIAMGMTVVMAGGGIDLSVANIAGLAGLASAAVSAQFDLPVPLMFLTALIVGGLIGAINGVLVAYAGISPFVVTLSVVYLAHGLQYLISLMAVSGTYLMLPRVVTKLGTNAFFQIGFCTFTFILLFIYLDRSIFGRYIKAVGMNINAANFSGIPTRFYTWLTYVICGVCCAIMGIMLTANEGLARVGSGESYQIDAFLLPILGNTIFGRFSVQGTLFSALFIYMVINGMFIMGVSPEKVKIIKGGLLLGIILVSGIQKVARREN</sequence>
<dbReference type="OrthoDB" id="9808136at2"/>
<evidence type="ECO:0000256" key="6">
    <source>
        <dbReference type="ARBA" id="ARBA00022989"/>
    </source>
</evidence>
<comment type="caution">
    <text evidence="9">The sequence shown here is derived from an EMBL/GenBank/DDBJ whole genome shotgun (WGS) entry which is preliminary data.</text>
</comment>
<evidence type="ECO:0000256" key="4">
    <source>
        <dbReference type="ARBA" id="ARBA00022519"/>
    </source>
</evidence>
<feature type="transmembrane region" description="Helical" evidence="8">
    <location>
        <begin position="85"/>
        <end position="103"/>
    </location>
</feature>
<organism evidence="9 10">
    <name type="scientific">Pelolinea submarina</name>
    <dbReference type="NCBI Taxonomy" id="913107"/>
    <lineage>
        <taxon>Bacteria</taxon>
        <taxon>Bacillati</taxon>
        <taxon>Chloroflexota</taxon>
        <taxon>Anaerolineae</taxon>
        <taxon>Anaerolineales</taxon>
        <taxon>Anaerolineaceae</taxon>
        <taxon>Pelolinea</taxon>
    </lineage>
</organism>
<keyword evidence="4" id="KW-0997">Cell inner membrane</keyword>
<name>A0A347ZUN2_9CHLR</name>
<dbReference type="GO" id="GO:0022857">
    <property type="term" value="F:transmembrane transporter activity"/>
    <property type="evidence" value="ECO:0007669"/>
    <property type="project" value="InterPro"/>
</dbReference>
<dbReference type="EMBL" id="QUMS01000001">
    <property type="protein sequence ID" value="REG10401.1"/>
    <property type="molecule type" value="Genomic_DNA"/>
</dbReference>
<dbReference type="Proteomes" id="UP000256388">
    <property type="component" value="Unassembled WGS sequence"/>
</dbReference>
<evidence type="ECO:0000256" key="3">
    <source>
        <dbReference type="ARBA" id="ARBA00022475"/>
    </source>
</evidence>
<keyword evidence="10" id="KW-1185">Reference proteome</keyword>
<feature type="transmembrane region" description="Helical" evidence="8">
    <location>
        <begin position="177"/>
        <end position="195"/>
    </location>
</feature>
<feature type="transmembrane region" description="Helical" evidence="8">
    <location>
        <begin position="109"/>
        <end position="131"/>
    </location>
</feature>
<dbReference type="PANTHER" id="PTHR32196:SF21">
    <property type="entry name" value="ABC TRANSPORTER PERMEASE PROTEIN YPHD-RELATED"/>
    <property type="match status" value="1"/>
</dbReference>
<feature type="transmembrane region" description="Helical" evidence="8">
    <location>
        <begin position="25"/>
        <end position="43"/>
    </location>
</feature>
<feature type="transmembrane region" description="Helical" evidence="8">
    <location>
        <begin position="281"/>
        <end position="301"/>
    </location>
</feature>
<dbReference type="CDD" id="cd06579">
    <property type="entry name" value="TM_PBP1_transp_AraH_like"/>
    <property type="match status" value="1"/>
</dbReference>
<dbReference type="RefSeq" id="WP_116223585.1">
    <property type="nucleotide sequence ID" value="NZ_AP018437.1"/>
</dbReference>
<evidence type="ECO:0000256" key="5">
    <source>
        <dbReference type="ARBA" id="ARBA00022692"/>
    </source>
</evidence>
<dbReference type="GO" id="GO:0005886">
    <property type="term" value="C:plasma membrane"/>
    <property type="evidence" value="ECO:0007669"/>
    <property type="project" value="UniProtKB-SubCell"/>
</dbReference>
<accession>A0A347ZUN2</accession>
<proteinExistence type="predicted"/>
<dbReference type="PANTHER" id="PTHR32196">
    <property type="entry name" value="ABC TRANSPORTER PERMEASE PROTEIN YPHD-RELATED-RELATED"/>
    <property type="match status" value="1"/>
</dbReference>
<keyword evidence="5 8" id="KW-0812">Transmembrane</keyword>
<feature type="transmembrane region" description="Helical" evidence="8">
    <location>
        <begin position="58"/>
        <end position="78"/>
    </location>
</feature>
<evidence type="ECO:0000256" key="2">
    <source>
        <dbReference type="ARBA" id="ARBA00022448"/>
    </source>
</evidence>
<feature type="transmembrane region" description="Helical" evidence="8">
    <location>
        <begin position="143"/>
        <end position="165"/>
    </location>
</feature>
<keyword evidence="3" id="KW-1003">Cell membrane</keyword>
<keyword evidence="6 8" id="KW-1133">Transmembrane helix</keyword>
<gene>
    <name evidence="9" type="ORF">DFR64_0259</name>
</gene>
<evidence type="ECO:0000256" key="8">
    <source>
        <dbReference type="SAM" id="Phobius"/>
    </source>
</evidence>
<dbReference type="AlphaFoldDB" id="A0A347ZUN2"/>
<feature type="transmembrane region" description="Helical" evidence="8">
    <location>
        <begin position="226"/>
        <end position="245"/>
    </location>
</feature>
<dbReference type="Pfam" id="PF02653">
    <property type="entry name" value="BPD_transp_2"/>
    <property type="match status" value="1"/>
</dbReference>
<evidence type="ECO:0000256" key="1">
    <source>
        <dbReference type="ARBA" id="ARBA00004651"/>
    </source>
</evidence>
<dbReference type="InterPro" id="IPR001851">
    <property type="entry name" value="ABC_transp_permease"/>
</dbReference>
<evidence type="ECO:0000256" key="7">
    <source>
        <dbReference type="ARBA" id="ARBA00023136"/>
    </source>
</evidence>
<comment type="subcellular location">
    <subcellularLocation>
        <location evidence="1">Cell membrane</location>
        <topology evidence="1">Multi-pass membrane protein</topology>
    </subcellularLocation>
</comment>
<keyword evidence="2" id="KW-0813">Transport</keyword>
<protein>
    <submittedName>
        <fullName evidence="9">Ribose transport system permease protein</fullName>
    </submittedName>
</protein>
<evidence type="ECO:0000313" key="10">
    <source>
        <dbReference type="Proteomes" id="UP000256388"/>
    </source>
</evidence>
<reference evidence="9 10" key="1">
    <citation type="submission" date="2018-08" db="EMBL/GenBank/DDBJ databases">
        <title>Genomic Encyclopedia of Type Strains, Phase IV (KMG-IV): sequencing the most valuable type-strain genomes for metagenomic binning, comparative biology and taxonomic classification.</title>
        <authorList>
            <person name="Goeker M."/>
        </authorList>
    </citation>
    <scope>NUCLEOTIDE SEQUENCE [LARGE SCALE GENOMIC DNA]</scope>
    <source>
        <strain evidence="9 10">DSM 23923</strain>
    </source>
</reference>
<keyword evidence="7 8" id="KW-0472">Membrane</keyword>
<evidence type="ECO:0000313" key="9">
    <source>
        <dbReference type="EMBL" id="REG10401.1"/>
    </source>
</evidence>